<comment type="caution">
    <text evidence="2">The sequence shown here is derived from an EMBL/GenBank/DDBJ whole genome shotgun (WGS) entry which is preliminary data.</text>
</comment>
<reference evidence="2" key="1">
    <citation type="journal article" date="2023" name="Mol. Biol. Evol.">
        <title>Third-Generation Sequencing Reveals the Adaptive Role of the Epigenome in Three Deep-Sea Polychaetes.</title>
        <authorList>
            <person name="Perez M."/>
            <person name="Aroh O."/>
            <person name="Sun Y."/>
            <person name="Lan Y."/>
            <person name="Juniper S.K."/>
            <person name="Young C.R."/>
            <person name="Angers B."/>
            <person name="Qian P.Y."/>
        </authorList>
    </citation>
    <scope>NUCLEOTIDE SEQUENCE</scope>
    <source>
        <strain evidence="2">R07B-5</strain>
    </source>
</reference>
<organism evidence="2 3">
    <name type="scientific">Ridgeia piscesae</name>
    <name type="common">Tubeworm</name>
    <dbReference type="NCBI Taxonomy" id="27915"/>
    <lineage>
        <taxon>Eukaryota</taxon>
        <taxon>Metazoa</taxon>
        <taxon>Spiralia</taxon>
        <taxon>Lophotrochozoa</taxon>
        <taxon>Annelida</taxon>
        <taxon>Polychaeta</taxon>
        <taxon>Sedentaria</taxon>
        <taxon>Canalipalpata</taxon>
        <taxon>Sabellida</taxon>
        <taxon>Siboglinidae</taxon>
        <taxon>Ridgeia</taxon>
    </lineage>
</organism>
<dbReference type="Pfam" id="PF00078">
    <property type="entry name" value="RVT_1"/>
    <property type="match status" value="1"/>
</dbReference>
<evidence type="ECO:0000313" key="3">
    <source>
        <dbReference type="Proteomes" id="UP001209878"/>
    </source>
</evidence>
<name>A0AAD9NX77_RIDPI</name>
<dbReference type="EMBL" id="JAODUO010000282">
    <property type="protein sequence ID" value="KAK2184120.1"/>
    <property type="molecule type" value="Genomic_DNA"/>
</dbReference>
<protein>
    <recommendedName>
        <fullName evidence="1">Reverse transcriptase domain-containing protein</fullName>
    </recommendedName>
</protein>
<dbReference type="SUPFAM" id="SSF56672">
    <property type="entry name" value="DNA/RNA polymerases"/>
    <property type="match status" value="1"/>
</dbReference>
<evidence type="ECO:0000313" key="2">
    <source>
        <dbReference type="EMBL" id="KAK2184120.1"/>
    </source>
</evidence>
<dbReference type="PANTHER" id="PTHR47027:SF25">
    <property type="entry name" value="REVERSE TRANSCRIPTASE DOMAIN-CONTAINING PROTEIN"/>
    <property type="match status" value="1"/>
</dbReference>
<dbReference type="PROSITE" id="PS50878">
    <property type="entry name" value="RT_POL"/>
    <property type="match status" value="1"/>
</dbReference>
<feature type="domain" description="Reverse transcriptase" evidence="1">
    <location>
        <begin position="47"/>
        <end position="286"/>
    </location>
</feature>
<dbReference type="AlphaFoldDB" id="A0AAD9NX77"/>
<keyword evidence="3" id="KW-1185">Reference proteome</keyword>
<dbReference type="CDD" id="cd01650">
    <property type="entry name" value="RT_nLTR_like"/>
    <property type="match status" value="1"/>
</dbReference>
<dbReference type="InterPro" id="IPR000477">
    <property type="entry name" value="RT_dom"/>
</dbReference>
<gene>
    <name evidence="2" type="ORF">NP493_281g01019</name>
</gene>
<dbReference type="Proteomes" id="UP001209878">
    <property type="component" value="Unassembled WGS sequence"/>
</dbReference>
<evidence type="ECO:0000259" key="1">
    <source>
        <dbReference type="PROSITE" id="PS50878"/>
    </source>
</evidence>
<dbReference type="InterPro" id="IPR043502">
    <property type="entry name" value="DNA/RNA_pol_sf"/>
</dbReference>
<dbReference type="PANTHER" id="PTHR47027">
    <property type="entry name" value="REVERSE TRANSCRIPTASE DOMAIN-CONTAINING PROTEIN"/>
    <property type="match status" value="1"/>
</dbReference>
<accession>A0AAD9NX77</accession>
<proteinExistence type="predicted"/>
<sequence>MDIDTQWQQIKEMWTSTCSKVLGKKKYQQKTGFLQTLSTKCKDLFRKIWEQEEIPTEWKEQYLVKLPKKGDMQDCKNYRRIMLLSVPGKVLNRVILDRLKTGVDAKLRDHQAAFRKDRSCTDQIATLRIIVEQSMEWDSSLYINFIDYEKAFDSLDRDTLWKLLQHYGIPDKLISLIRNSYDNMACRVIHAGQLTDSFMVKTGVRQGCLLSPLLFLLAIDWIMKKTTTNCRNGIQWTPWSQLEELDFADDLALLSHSHQQMQEKTELLNTVSTQLGLNINEARQRL</sequence>